<proteinExistence type="predicted"/>
<evidence type="ECO:0000313" key="2">
    <source>
        <dbReference type="EMBL" id="EAI8859412.1"/>
    </source>
</evidence>
<dbReference type="InterPro" id="IPR036691">
    <property type="entry name" value="Endo/exonu/phosph_ase_sf"/>
</dbReference>
<dbReference type="AlphaFoldDB" id="A0A5L4ZSW0"/>
<keyword evidence="2" id="KW-0255">Endonuclease</keyword>
<dbReference type="Pfam" id="PF19580">
    <property type="entry name" value="Exo_endo_phos_3"/>
    <property type="match status" value="1"/>
</dbReference>
<gene>
    <name evidence="2" type="ORF">CX802_06175</name>
</gene>
<dbReference type="GO" id="GO:0004527">
    <property type="term" value="F:exonuclease activity"/>
    <property type="evidence" value="ECO:0007669"/>
    <property type="project" value="UniProtKB-KW"/>
</dbReference>
<accession>A0A5L4ZSW0</accession>
<dbReference type="Proteomes" id="UP000535509">
    <property type="component" value="Unassembled WGS sequence"/>
</dbReference>
<sequence length="431" mass="48630">MRVLILLFIAIFSISAELKIATYNVENLFDDNIDGSEYKDFKDGTWNTAKYIQKLNNISRVIKALDADFISVLEIENSSVLKQLAMKSGYKFYEFATNKNAPVGLGVMSKYPILSSRKIVIPNLKTRPILVSEISFGGETIKFFSTHFPAAKNSLKDRKTAANTMIKAVENEKNSIILGDLNSNYGYGFLLNDLNGEFKNLWEFVGNRDRSSYKKGGAIDHIMLQNSFFNGNIRYKNSSFGVFKPSFLSSGKFSDHYAIYAVLTSEFRDSPVFKKSIDEIYAVSDERAEVVGVVIYVDKFGYILADKSRRGIYVYEKNPKLPLGTKVEAIVNKTDLYKGNMQISSISYKNVDTAFDTDISKFMISQDEIKSARSGDVVSNLKIDVKDGFTSINGEKLRVFSRSKKIKNGQNLVYKNALVWSYKGEKELVVE</sequence>
<dbReference type="EMBL" id="AABTCC010000017">
    <property type="protein sequence ID" value="EAI8859412.1"/>
    <property type="molecule type" value="Genomic_DNA"/>
</dbReference>
<dbReference type="Gene3D" id="3.60.10.10">
    <property type="entry name" value="Endonuclease/exonuclease/phosphatase"/>
    <property type="match status" value="1"/>
</dbReference>
<keyword evidence="3" id="KW-1185">Reference proteome</keyword>
<dbReference type="InterPro" id="IPR051916">
    <property type="entry name" value="GPI-anchor_lipid_remodeler"/>
</dbReference>
<comment type="caution">
    <text evidence="2">The sequence shown here is derived from an EMBL/GenBank/DDBJ whole genome shotgun (WGS) entry which is preliminary data.</text>
</comment>
<keyword evidence="2" id="KW-0378">Hydrolase</keyword>
<feature type="domain" description="Endonuclease/exonuclease/phosphatase" evidence="1">
    <location>
        <begin position="20"/>
        <end position="184"/>
    </location>
</feature>
<dbReference type="RefSeq" id="WP_011731969.1">
    <property type="nucleotide sequence ID" value="NZ_AACCWR020000016.1"/>
</dbReference>
<dbReference type="PANTHER" id="PTHR14859:SF1">
    <property type="entry name" value="PGAP2-INTERACTING PROTEIN"/>
    <property type="match status" value="1"/>
</dbReference>
<dbReference type="GO" id="GO:0016020">
    <property type="term" value="C:membrane"/>
    <property type="evidence" value="ECO:0007669"/>
    <property type="project" value="GOC"/>
</dbReference>
<dbReference type="GO" id="GO:0004519">
    <property type="term" value="F:endonuclease activity"/>
    <property type="evidence" value="ECO:0007669"/>
    <property type="project" value="UniProtKB-KW"/>
</dbReference>
<keyword evidence="2" id="KW-0540">Nuclease</keyword>
<keyword evidence="2" id="KW-0269">Exonuclease</keyword>
<evidence type="ECO:0000259" key="1">
    <source>
        <dbReference type="Pfam" id="PF19580"/>
    </source>
</evidence>
<dbReference type="GeneID" id="61064661"/>
<dbReference type="PANTHER" id="PTHR14859">
    <property type="entry name" value="CALCOFLUOR WHITE HYPERSENSITIVE PROTEIN PRECURSOR"/>
    <property type="match status" value="1"/>
</dbReference>
<dbReference type="SUPFAM" id="SSF56219">
    <property type="entry name" value="DNase I-like"/>
    <property type="match status" value="1"/>
</dbReference>
<dbReference type="InterPro" id="IPR005135">
    <property type="entry name" value="Endo/exonuclease/phosphatase"/>
</dbReference>
<dbReference type="GO" id="GO:0006506">
    <property type="term" value="P:GPI anchor biosynthetic process"/>
    <property type="evidence" value="ECO:0007669"/>
    <property type="project" value="TreeGrafter"/>
</dbReference>
<reference evidence="2 3" key="1">
    <citation type="submission" date="2018-06" db="EMBL/GenBank/DDBJ databases">
        <authorList>
            <consortium name="PulseNet: The National Subtyping Network for Foodborne Disease Surveillance"/>
            <person name="Tarr C.L."/>
            <person name="Trees E."/>
            <person name="Katz L.S."/>
            <person name="Carleton-Romer H.A."/>
            <person name="Stroika S."/>
            <person name="Kucerova Z."/>
            <person name="Roache K.F."/>
            <person name="Sabol A.L."/>
            <person name="Besser J."/>
            <person name="Gerner-Smidt P."/>
        </authorList>
    </citation>
    <scope>NUCLEOTIDE SEQUENCE [LARGE SCALE GENOMIC DNA]</scope>
    <source>
        <strain evidence="2 3">PNUSAC001503</strain>
    </source>
</reference>
<protein>
    <submittedName>
        <fullName evidence="2">Endonuclease/exonuclease/phosphatase family protein</fullName>
    </submittedName>
</protein>
<name>A0A5L4ZSW0_CAMFE</name>
<evidence type="ECO:0000313" key="3">
    <source>
        <dbReference type="Proteomes" id="UP000535509"/>
    </source>
</evidence>
<organism evidence="2 3">
    <name type="scientific">Campylobacter fetus</name>
    <dbReference type="NCBI Taxonomy" id="196"/>
    <lineage>
        <taxon>Bacteria</taxon>
        <taxon>Pseudomonadati</taxon>
        <taxon>Campylobacterota</taxon>
        <taxon>Epsilonproteobacteria</taxon>
        <taxon>Campylobacterales</taxon>
        <taxon>Campylobacteraceae</taxon>
        <taxon>Campylobacter</taxon>
    </lineage>
</organism>